<dbReference type="EMBL" id="KV749232">
    <property type="protein sequence ID" value="OCL10518.1"/>
    <property type="molecule type" value="Genomic_DNA"/>
</dbReference>
<organism evidence="2 3">
    <name type="scientific">Glonium stellatum</name>
    <dbReference type="NCBI Taxonomy" id="574774"/>
    <lineage>
        <taxon>Eukaryota</taxon>
        <taxon>Fungi</taxon>
        <taxon>Dikarya</taxon>
        <taxon>Ascomycota</taxon>
        <taxon>Pezizomycotina</taxon>
        <taxon>Dothideomycetes</taxon>
        <taxon>Pleosporomycetidae</taxon>
        <taxon>Gloniales</taxon>
        <taxon>Gloniaceae</taxon>
        <taxon>Glonium</taxon>
    </lineage>
</organism>
<dbReference type="InterPro" id="IPR046366">
    <property type="entry name" value="MPAB"/>
</dbReference>
<gene>
    <name evidence="2" type="ORF">AOQ84DRAFT_337357</name>
</gene>
<evidence type="ECO:0000256" key="1">
    <source>
        <dbReference type="SAM" id="Phobius"/>
    </source>
</evidence>
<keyword evidence="1" id="KW-1133">Transmembrane helix</keyword>
<dbReference type="PANTHER" id="PTHR36124">
    <property type="match status" value="1"/>
</dbReference>
<feature type="transmembrane region" description="Helical" evidence="1">
    <location>
        <begin position="16"/>
        <end position="36"/>
    </location>
</feature>
<proteinExistence type="predicted"/>
<evidence type="ECO:0000313" key="3">
    <source>
        <dbReference type="Proteomes" id="UP000250140"/>
    </source>
</evidence>
<protein>
    <recommendedName>
        <fullName evidence="4">ER-bound oxygenase mpaB/mpaB'/Rubber oxygenase catalytic domain-containing protein</fullName>
    </recommendedName>
</protein>
<evidence type="ECO:0000313" key="2">
    <source>
        <dbReference type="EMBL" id="OCL10518.1"/>
    </source>
</evidence>
<keyword evidence="1" id="KW-0812">Transmembrane</keyword>
<dbReference type="GO" id="GO:0016491">
    <property type="term" value="F:oxidoreductase activity"/>
    <property type="evidence" value="ECO:0007669"/>
    <property type="project" value="InterPro"/>
</dbReference>
<dbReference type="AlphaFoldDB" id="A0A8E2JV10"/>
<name>A0A8E2JV10_9PEZI</name>
<keyword evidence="1" id="KW-0472">Membrane</keyword>
<dbReference type="PANTHER" id="PTHR36124:SF1">
    <property type="entry name" value="ER-BOUND OXYGENASE MPAB_MPAB'_RUBBER OXYGENASE CATALYTIC DOMAIN-CONTAINING PROTEIN"/>
    <property type="match status" value="1"/>
</dbReference>
<accession>A0A8E2JV10</accession>
<dbReference type="Proteomes" id="UP000250140">
    <property type="component" value="Unassembled WGS sequence"/>
</dbReference>
<evidence type="ECO:0008006" key="4">
    <source>
        <dbReference type="Google" id="ProtNLM"/>
    </source>
</evidence>
<dbReference type="OrthoDB" id="545169at2759"/>
<keyword evidence="3" id="KW-1185">Reference proteome</keyword>
<reference evidence="2 3" key="1">
    <citation type="journal article" date="2016" name="Nat. Commun.">
        <title>Ectomycorrhizal ecology is imprinted in the genome of the dominant symbiotic fungus Cenococcum geophilum.</title>
        <authorList>
            <consortium name="DOE Joint Genome Institute"/>
            <person name="Peter M."/>
            <person name="Kohler A."/>
            <person name="Ohm R.A."/>
            <person name="Kuo A."/>
            <person name="Krutzmann J."/>
            <person name="Morin E."/>
            <person name="Arend M."/>
            <person name="Barry K.W."/>
            <person name="Binder M."/>
            <person name="Choi C."/>
            <person name="Clum A."/>
            <person name="Copeland A."/>
            <person name="Grisel N."/>
            <person name="Haridas S."/>
            <person name="Kipfer T."/>
            <person name="LaButti K."/>
            <person name="Lindquist E."/>
            <person name="Lipzen A."/>
            <person name="Maire R."/>
            <person name="Meier B."/>
            <person name="Mihaltcheva S."/>
            <person name="Molinier V."/>
            <person name="Murat C."/>
            <person name="Poggeler S."/>
            <person name="Quandt C.A."/>
            <person name="Sperisen C."/>
            <person name="Tritt A."/>
            <person name="Tisserant E."/>
            <person name="Crous P.W."/>
            <person name="Henrissat B."/>
            <person name="Nehls U."/>
            <person name="Egli S."/>
            <person name="Spatafora J.W."/>
            <person name="Grigoriev I.V."/>
            <person name="Martin F.M."/>
        </authorList>
    </citation>
    <scope>NUCLEOTIDE SEQUENCE [LARGE SCALE GENOMIC DNA]</scope>
    <source>
        <strain evidence="2 3">CBS 207.34</strain>
    </source>
</reference>
<sequence length="417" mass="48193">MLPFNFSTVSEKLPSWPISTFALLFSYSLLCHFLRFRRMKQKHVRYPYKTRESFANMTADDAYEISKYIISLEFPFTAEKAAQFALFRTYGIPSISKLLCETKQFSEPAAASKRYSDTAVLINEFVSSPPTSDRAISAISRMNYIHSVYQKAGKISNDDMLYTLSLFVLETDRWIRMYEWRAMTPMEVCAMGTQWKNIGDAMGISFAPLASGPSGFRDGLQFTEELQAWSEAYEREFMVPDKWNNKLADETVAILIYNLPKWLKGPACKVVVALMDERLRKAMIYPPPPSGYTTFVNIAFAARKIFLRSFALPRPYFLRFKALSEKPDKETGRYYRLFYETEPWYIKKTIWNCYGPEAWIRWAAGRPYPEGQKYKSQGYHIHEVGPSKMDGKGMDAYEATRQKLFAQSRGACPFGFS</sequence>